<reference evidence="9" key="1">
    <citation type="journal article" date="2010" name="Stand. Genomic Sci.">
        <title>Complete genome sequence of Syntrophothermus lipocalidus type strain (TGB-C1T).</title>
        <authorList>
            <consortium name="US DOE Joint Genome Institute (JGI-PGF)"/>
            <person name="Djao O."/>
            <person name="Zhang X."/>
            <person name="Lucas S."/>
            <person name="Lapidus A."/>
            <person name="Glavina Del Rio T."/>
            <person name="Nolan M."/>
            <person name="Tice H."/>
            <person name="Cheng J."/>
            <person name="Han C."/>
            <person name="Tapia R."/>
            <person name="Goodwin L."/>
            <person name="Pitluck S."/>
            <person name="Liolios K."/>
            <person name="Ivanova N."/>
            <person name="Mavromatis K."/>
            <person name="Mikhailova N."/>
            <person name="Ovchinnikova G."/>
            <person name="Pati A."/>
            <person name="Brambilla E."/>
            <person name="Chen A."/>
            <person name="Palaniappan K."/>
            <person name="Land M."/>
            <person name="Hauser L."/>
            <person name="Chang Y."/>
            <person name="Jeffries C."/>
            <person name="Rohde M."/>
            <person name="Sikorski J."/>
            <person name="Spring S."/>
            <person name="Goker M."/>
            <person name="Detter J."/>
            <person name="Woyke T."/>
            <person name="Bristow J."/>
            <person name="Eisen J."/>
            <person name="Markowitz V."/>
            <person name="Hugenholtz P."/>
            <person name="Kyrpides N."/>
            <person name="Klenk H."/>
        </authorList>
    </citation>
    <scope>NUCLEOTIDE SEQUENCE [LARGE SCALE GENOMIC DNA]</scope>
    <source>
        <strain evidence="9">DSM 12680 / TGB-C1</strain>
    </source>
</reference>
<dbReference type="PANTHER" id="PTHR33692:SF1">
    <property type="entry name" value="RIBOSOME MATURATION FACTOR RIMM"/>
    <property type="match status" value="1"/>
</dbReference>
<dbReference type="GO" id="GO:0005840">
    <property type="term" value="C:ribosome"/>
    <property type="evidence" value="ECO:0007669"/>
    <property type="project" value="InterPro"/>
</dbReference>
<dbReference type="Proteomes" id="UP000000378">
    <property type="component" value="Chromosome"/>
</dbReference>
<dbReference type="GO" id="GO:0005737">
    <property type="term" value="C:cytoplasm"/>
    <property type="evidence" value="ECO:0007669"/>
    <property type="project" value="UniProtKB-SubCell"/>
</dbReference>
<dbReference type="NCBIfam" id="TIGR02273">
    <property type="entry name" value="16S_RimM"/>
    <property type="match status" value="1"/>
</dbReference>
<evidence type="ECO:0000256" key="5">
    <source>
        <dbReference type="HAMAP-Rule" id="MF_00014"/>
    </source>
</evidence>
<name>D7CLV4_SYNLT</name>
<dbReference type="Pfam" id="PF24986">
    <property type="entry name" value="PRC_RimM"/>
    <property type="match status" value="1"/>
</dbReference>
<dbReference type="InterPro" id="IPR036976">
    <property type="entry name" value="RimM_N_sf"/>
</dbReference>
<evidence type="ECO:0000313" key="8">
    <source>
        <dbReference type="EMBL" id="ADI01689.1"/>
    </source>
</evidence>
<feature type="domain" description="Ribosome maturation factor RimM PRC barrel" evidence="7">
    <location>
        <begin position="101"/>
        <end position="166"/>
    </location>
</feature>
<accession>D7CLV4</accession>
<comment type="similarity">
    <text evidence="5">Belongs to the RimM family.</text>
</comment>
<keyword evidence="9" id="KW-1185">Reference proteome</keyword>
<keyword evidence="2 5" id="KW-0690">Ribosome biogenesis</keyword>
<proteinExistence type="inferred from homology"/>
<dbReference type="OrthoDB" id="9810331at2"/>
<dbReference type="SUPFAM" id="SSF50346">
    <property type="entry name" value="PRC-barrel domain"/>
    <property type="match status" value="1"/>
</dbReference>
<evidence type="ECO:0000259" key="6">
    <source>
        <dbReference type="Pfam" id="PF01782"/>
    </source>
</evidence>
<evidence type="ECO:0000256" key="3">
    <source>
        <dbReference type="ARBA" id="ARBA00022552"/>
    </source>
</evidence>
<keyword evidence="3 5" id="KW-0698">rRNA processing</keyword>
<evidence type="ECO:0000256" key="2">
    <source>
        <dbReference type="ARBA" id="ARBA00022517"/>
    </source>
</evidence>
<dbReference type="EMBL" id="CP002048">
    <property type="protein sequence ID" value="ADI01689.1"/>
    <property type="molecule type" value="Genomic_DNA"/>
</dbReference>
<dbReference type="InterPro" id="IPR002676">
    <property type="entry name" value="RimM_N"/>
</dbReference>
<dbReference type="GO" id="GO:0043022">
    <property type="term" value="F:ribosome binding"/>
    <property type="evidence" value="ECO:0007669"/>
    <property type="project" value="InterPro"/>
</dbReference>
<evidence type="ECO:0000313" key="9">
    <source>
        <dbReference type="Proteomes" id="UP000000378"/>
    </source>
</evidence>
<feature type="domain" description="RimM N-terminal" evidence="6">
    <location>
        <begin position="7"/>
        <end position="88"/>
    </location>
</feature>
<dbReference type="GO" id="GO:0042274">
    <property type="term" value="P:ribosomal small subunit biogenesis"/>
    <property type="evidence" value="ECO:0007669"/>
    <property type="project" value="UniProtKB-UniRule"/>
</dbReference>
<comment type="function">
    <text evidence="5">An accessory protein needed during the final step in the assembly of 30S ribosomal subunit, possibly for assembly of the head region. Essential for efficient processing of 16S rRNA. May be needed both before and after RbfA during the maturation of 16S rRNA. It has affinity for free ribosomal 30S subunits but not for 70S ribosomes.</text>
</comment>
<dbReference type="HOGENOM" id="CLU_077636_3_2_9"/>
<comment type="subunit">
    <text evidence="5">Binds ribosomal protein uS19.</text>
</comment>
<dbReference type="Gene3D" id="2.40.30.60">
    <property type="entry name" value="RimM"/>
    <property type="match status" value="1"/>
</dbReference>
<keyword evidence="4 5" id="KW-0143">Chaperone</keyword>
<dbReference type="GO" id="GO:0006364">
    <property type="term" value="P:rRNA processing"/>
    <property type="evidence" value="ECO:0007669"/>
    <property type="project" value="UniProtKB-UniRule"/>
</dbReference>
<dbReference type="InterPro" id="IPR056792">
    <property type="entry name" value="PRC_RimM"/>
</dbReference>
<gene>
    <name evidence="5" type="primary">rimM</name>
    <name evidence="8" type="ordered locus">Slip_0909</name>
</gene>
<comment type="subcellular location">
    <subcellularLocation>
        <location evidence="5">Cytoplasm</location>
    </subcellularLocation>
</comment>
<dbReference type="Gene3D" id="2.30.30.240">
    <property type="entry name" value="PRC-barrel domain"/>
    <property type="match status" value="1"/>
</dbReference>
<dbReference type="Pfam" id="PF01782">
    <property type="entry name" value="RimM"/>
    <property type="match status" value="1"/>
</dbReference>
<dbReference type="HAMAP" id="MF_00014">
    <property type="entry name" value="Ribosome_mat_RimM"/>
    <property type="match status" value="1"/>
</dbReference>
<reference evidence="8 9" key="2">
    <citation type="journal article" date="2010" name="Stand. Genomic Sci.">
        <title>Complete genome sequence of Syntrophothermus lipocalidus type strain (TGB-C1).</title>
        <authorList>
            <person name="Djao O.D."/>
            <person name="Zhang X."/>
            <person name="Lucas S."/>
            <person name="Lapidus A."/>
            <person name="Del Rio T.G."/>
            <person name="Nolan M."/>
            <person name="Tice H."/>
            <person name="Cheng J.F."/>
            <person name="Han C."/>
            <person name="Tapia R."/>
            <person name="Goodwin L."/>
            <person name="Pitluck S."/>
            <person name="Liolios K."/>
            <person name="Ivanova N."/>
            <person name="Mavromatis K."/>
            <person name="Mikhailova N."/>
            <person name="Ovchinnikova G."/>
            <person name="Pati A."/>
            <person name="Brambilla E."/>
            <person name="Chen A."/>
            <person name="Palaniappan K."/>
            <person name="Land M."/>
            <person name="Hauser L."/>
            <person name="Chang Y.J."/>
            <person name="Jeffries C.D."/>
            <person name="Rohde M."/>
            <person name="Sikorski J."/>
            <person name="Spring S."/>
            <person name="Goker M."/>
            <person name="Detter J.C."/>
            <person name="Woyke T."/>
            <person name="Bristow J."/>
            <person name="Eisen J.A."/>
            <person name="Markowitz V."/>
            <person name="Hugenholtz P."/>
            <person name="Kyrpides N.C."/>
            <person name="Klenk H.P."/>
        </authorList>
    </citation>
    <scope>NUCLEOTIDE SEQUENCE [LARGE SCALE GENOMIC DNA]</scope>
    <source>
        <strain evidence="9">DSM 12680 / TGB-C1</strain>
    </source>
</reference>
<dbReference type="InterPro" id="IPR011033">
    <property type="entry name" value="PRC_barrel-like_sf"/>
</dbReference>
<dbReference type="RefSeq" id="WP_013175091.1">
    <property type="nucleotide sequence ID" value="NC_014220.1"/>
</dbReference>
<sequence>MTKDLITVGEVCGTFGTEGKLKVRPLTDFPERFNGMKEVLVQQGDNVEVLTIEAVSPLRDFMVFKFRGIDTREQARCLVRAYLKVPPSEVFPLPEDCYYIFQLKGLEVYDDTRGFLGTITDVIQTGANDVYVVQGGPFGEVLIPAIKQVVRDIRLEEGRVEVRLIPGLIDEGDEDSAD</sequence>
<evidence type="ECO:0000259" key="7">
    <source>
        <dbReference type="Pfam" id="PF24986"/>
    </source>
</evidence>
<keyword evidence="1 5" id="KW-0963">Cytoplasm</keyword>
<dbReference type="InterPro" id="IPR009000">
    <property type="entry name" value="Transl_B-barrel_sf"/>
</dbReference>
<dbReference type="SUPFAM" id="SSF50447">
    <property type="entry name" value="Translation proteins"/>
    <property type="match status" value="1"/>
</dbReference>
<protein>
    <recommendedName>
        <fullName evidence="5">Ribosome maturation factor RimM</fullName>
    </recommendedName>
</protein>
<dbReference type="KEGG" id="slp:Slip_0909"/>
<dbReference type="PANTHER" id="PTHR33692">
    <property type="entry name" value="RIBOSOME MATURATION FACTOR RIMM"/>
    <property type="match status" value="1"/>
</dbReference>
<dbReference type="eggNOG" id="COG0806">
    <property type="taxonomic scope" value="Bacteria"/>
</dbReference>
<dbReference type="AlphaFoldDB" id="D7CLV4"/>
<evidence type="ECO:0000256" key="1">
    <source>
        <dbReference type="ARBA" id="ARBA00022490"/>
    </source>
</evidence>
<evidence type="ECO:0000256" key="4">
    <source>
        <dbReference type="ARBA" id="ARBA00023186"/>
    </source>
</evidence>
<dbReference type="STRING" id="643648.Slip_0909"/>
<dbReference type="InterPro" id="IPR011961">
    <property type="entry name" value="RimM"/>
</dbReference>
<organism evidence="8 9">
    <name type="scientific">Syntrophothermus lipocalidus (strain DSM 12680 / TGB-C1)</name>
    <dbReference type="NCBI Taxonomy" id="643648"/>
    <lineage>
        <taxon>Bacteria</taxon>
        <taxon>Bacillati</taxon>
        <taxon>Bacillota</taxon>
        <taxon>Clostridia</taxon>
        <taxon>Eubacteriales</taxon>
        <taxon>Syntrophomonadaceae</taxon>
        <taxon>Syntrophothermus</taxon>
    </lineage>
</organism>
<comment type="domain">
    <text evidence="5">The PRC barrel domain binds ribosomal protein uS19.</text>
</comment>